<dbReference type="RefSeq" id="XP_038781672.1">
    <property type="nucleotide sequence ID" value="XM_038935668.1"/>
</dbReference>
<evidence type="ECO:0000313" key="8">
    <source>
        <dbReference type="Proteomes" id="UP000596902"/>
    </source>
</evidence>
<feature type="region of interest" description="Disordered" evidence="5">
    <location>
        <begin position="586"/>
        <end position="614"/>
    </location>
</feature>
<dbReference type="PANTHER" id="PTHR24305">
    <property type="entry name" value="CYTOCHROME P450"/>
    <property type="match status" value="1"/>
</dbReference>
<protein>
    <submittedName>
        <fullName evidence="7">Cytochrome p450</fullName>
    </submittedName>
</protein>
<evidence type="ECO:0000256" key="1">
    <source>
        <dbReference type="ARBA" id="ARBA00001971"/>
    </source>
</evidence>
<dbReference type="InterPro" id="IPR036396">
    <property type="entry name" value="Cyt_P450_sf"/>
</dbReference>
<keyword evidence="6" id="KW-0812">Transmembrane</keyword>
<dbReference type="SUPFAM" id="SSF48264">
    <property type="entry name" value="Cytochrome P450"/>
    <property type="match status" value="1"/>
</dbReference>
<comment type="caution">
    <text evidence="7">The sequence shown here is derived from an EMBL/GenBank/DDBJ whole genome shotgun (WGS) entry which is preliminary data.</text>
</comment>
<dbReference type="AlphaFoldDB" id="A0A8H7AY34"/>
<feature type="binding site" description="axial binding residue" evidence="4">
    <location>
        <position position="454"/>
    </location>
    <ligand>
        <name>heme</name>
        <dbReference type="ChEBI" id="CHEBI:30413"/>
    </ligand>
    <ligandPart>
        <name>Fe</name>
        <dbReference type="ChEBI" id="CHEBI:18248"/>
    </ligandPart>
</feature>
<keyword evidence="4" id="KW-0349">Heme</keyword>
<keyword evidence="3 4" id="KW-0408">Iron</keyword>
<dbReference type="PANTHER" id="PTHR24305:SF103">
    <property type="entry name" value="P450, PUTATIVE (EUROFUNG)-RELATED"/>
    <property type="match status" value="1"/>
</dbReference>
<dbReference type="GeneID" id="62208846"/>
<reference evidence="7" key="2">
    <citation type="submission" date="2020-08" db="EMBL/GenBank/DDBJ databases">
        <title>Draft Genome Sequence of Cumin Blight Pathogen Alternaria burnsii.</title>
        <authorList>
            <person name="Feng Z."/>
        </authorList>
    </citation>
    <scope>NUCLEOTIDE SEQUENCE</scope>
    <source>
        <strain evidence="7">CBS107.38</strain>
    </source>
</reference>
<dbReference type="InterPro" id="IPR017972">
    <property type="entry name" value="Cyt_P450_CS"/>
</dbReference>
<evidence type="ECO:0000256" key="5">
    <source>
        <dbReference type="SAM" id="MobiDB-lite"/>
    </source>
</evidence>
<dbReference type="PROSITE" id="PS00086">
    <property type="entry name" value="CYTOCHROME_P450"/>
    <property type="match status" value="1"/>
</dbReference>
<gene>
    <name evidence="7" type="ORF">GT037_010621</name>
</gene>
<name>A0A8H7AY34_9PLEO</name>
<dbReference type="Proteomes" id="UP000596902">
    <property type="component" value="Unassembled WGS sequence"/>
</dbReference>
<keyword evidence="6" id="KW-0472">Membrane</keyword>
<comment type="cofactor">
    <cofactor evidence="1 4">
        <name>heme</name>
        <dbReference type="ChEBI" id="CHEBI:30413"/>
    </cofactor>
</comment>
<evidence type="ECO:0000313" key="7">
    <source>
        <dbReference type="EMBL" id="KAF7671296.1"/>
    </source>
</evidence>
<keyword evidence="6" id="KW-1133">Transmembrane helix</keyword>
<keyword evidence="2 4" id="KW-0479">Metal-binding</keyword>
<dbReference type="Pfam" id="PF00067">
    <property type="entry name" value="p450"/>
    <property type="match status" value="1"/>
</dbReference>
<dbReference type="GO" id="GO:0016705">
    <property type="term" value="F:oxidoreductase activity, acting on paired donors, with incorporation or reduction of molecular oxygen"/>
    <property type="evidence" value="ECO:0007669"/>
    <property type="project" value="InterPro"/>
</dbReference>
<dbReference type="Gene3D" id="1.10.630.10">
    <property type="entry name" value="Cytochrome P450"/>
    <property type="match status" value="1"/>
</dbReference>
<keyword evidence="8" id="KW-1185">Reference proteome</keyword>
<reference evidence="7" key="1">
    <citation type="submission" date="2020-01" db="EMBL/GenBank/DDBJ databases">
        <authorList>
            <person name="Feng Z.H.Z."/>
        </authorList>
    </citation>
    <scope>NUCLEOTIDE SEQUENCE</scope>
    <source>
        <strain evidence="7">CBS107.38</strain>
    </source>
</reference>
<evidence type="ECO:0000256" key="3">
    <source>
        <dbReference type="ARBA" id="ARBA00023004"/>
    </source>
</evidence>
<evidence type="ECO:0000256" key="6">
    <source>
        <dbReference type="SAM" id="Phobius"/>
    </source>
</evidence>
<dbReference type="GO" id="GO:0020037">
    <property type="term" value="F:heme binding"/>
    <property type="evidence" value="ECO:0007669"/>
    <property type="project" value="InterPro"/>
</dbReference>
<proteinExistence type="predicted"/>
<dbReference type="PRINTS" id="PR00385">
    <property type="entry name" value="P450"/>
</dbReference>
<dbReference type="GO" id="GO:0005506">
    <property type="term" value="F:iron ion binding"/>
    <property type="evidence" value="ECO:0007669"/>
    <property type="project" value="InterPro"/>
</dbReference>
<accession>A0A8H7AY34</accession>
<organism evidence="7 8">
    <name type="scientific">Alternaria burnsii</name>
    <dbReference type="NCBI Taxonomy" id="1187904"/>
    <lineage>
        <taxon>Eukaryota</taxon>
        <taxon>Fungi</taxon>
        <taxon>Dikarya</taxon>
        <taxon>Ascomycota</taxon>
        <taxon>Pezizomycotina</taxon>
        <taxon>Dothideomycetes</taxon>
        <taxon>Pleosporomycetidae</taxon>
        <taxon>Pleosporales</taxon>
        <taxon>Pleosporineae</taxon>
        <taxon>Pleosporaceae</taxon>
        <taxon>Alternaria</taxon>
        <taxon>Alternaria sect. Alternaria</taxon>
    </lineage>
</organism>
<dbReference type="EMBL" id="JAAABM010000023">
    <property type="protein sequence ID" value="KAF7671296.1"/>
    <property type="molecule type" value="Genomic_DNA"/>
</dbReference>
<dbReference type="InterPro" id="IPR001128">
    <property type="entry name" value="Cyt_P450"/>
</dbReference>
<evidence type="ECO:0000256" key="2">
    <source>
        <dbReference type="ARBA" id="ARBA00022723"/>
    </source>
</evidence>
<dbReference type="InterPro" id="IPR002401">
    <property type="entry name" value="Cyt_P450_E_grp-I"/>
</dbReference>
<sequence>MSLPVWLLAVLLGLILYLSTYIVYQRFLHPLAKFPGPFFASLTDLWQVSEFLSLKQPYNLTALHEKYGQFVRYGPDKISTTAEDAIPIIYQKGGRMFPKTEFYDAYGSHIPNIFGMRDESKHSVRRRNMSYSFSASSVKKMEDLLDENVKILKQKLCKYAESGEAVDLKRLFKLYTIDVLGELAFSRSFAVQETDDESRVPPVVEHSLLAAVTGAWPAMTFRLKRWLPKVPSQTLRRLFEGRAAVAKLAATCVQERLTALRNAKDLDDDAAAPERKDLLTSLILAKDPDTGERLSQIDLEAEAFGFIIAGTHTTSATTSLLFYHLLEAPQIMRKCVTEIDSQLPALCEDKPAYALAEVEASLPFLRKCVKENFRDTPVFTMPLARRVLTPEGVTVGGEHIPFGTSIAVCNHAFHHNPAVWGDDHAIFDPDRWDQPETVARGRYLMHFGLGGRQCIGKTLAQTNIYKLTSTLLREFAFEYIRTYAQLAKRVKNLEAQLLWTSAFSDKPLQAVPEPLDSQDESAVDLLATKAFDDSPQQDIGYFGPTSNHAFFRRLTDALTQRLPMLCRCAGQDIILLSTSFLDQRHSNTAKPPLEPLPQHNPTNPQSRSHDVASNDRDLNGLMNSFFEAQGSVLPYVDKHAISFNGAHSFLELFHNSSNAKKALLNVIFAHAALTKSCPEAEIFYRRTLALLDGLSLRGSSLELGM</sequence>
<dbReference type="PRINTS" id="PR00463">
    <property type="entry name" value="EP450I"/>
</dbReference>
<dbReference type="InterPro" id="IPR050121">
    <property type="entry name" value="Cytochrome_P450_monoxygenase"/>
</dbReference>
<evidence type="ECO:0000256" key="4">
    <source>
        <dbReference type="PIRSR" id="PIRSR602401-1"/>
    </source>
</evidence>
<dbReference type="GO" id="GO:0004497">
    <property type="term" value="F:monooxygenase activity"/>
    <property type="evidence" value="ECO:0007669"/>
    <property type="project" value="InterPro"/>
</dbReference>
<feature type="transmembrane region" description="Helical" evidence="6">
    <location>
        <begin position="6"/>
        <end position="24"/>
    </location>
</feature>